<dbReference type="AlphaFoldDB" id="A0A9X3RZ85"/>
<feature type="domain" description="HTH luxR-type" evidence="3">
    <location>
        <begin position="842"/>
        <end position="907"/>
    </location>
</feature>
<dbReference type="Pfam" id="PF00196">
    <property type="entry name" value="GerE"/>
    <property type="match status" value="1"/>
</dbReference>
<dbReference type="PROSITE" id="PS50043">
    <property type="entry name" value="HTH_LUXR_2"/>
    <property type="match status" value="1"/>
</dbReference>
<dbReference type="SMART" id="SM00421">
    <property type="entry name" value="HTH_LUXR"/>
    <property type="match status" value="1"/>
</dbReference>
<dbReference type="RefSeq" id="WP_270038704.1">
    <property type="nucleotide sequence ID" value="NZ_JAPDOD010000003.1"/>
</dbReference>
<dbReference type="Pfam" id="PF13191">
    <property type="entry name" value="AAA_16"/>
    <property type="match status" value="1"/>
</dbReference>
<dbReference type="SUPFAM" id="SSF46894">
    <property type="entry name" value="C-terminal effector domain of the bipartite response regulators"/>
    <property type="match status" value="1"/>
</dbReference>
<gene>
    <name evidence="4" type="ORF">OM076_06475</name>
</gene>
<dbReference type="InterPro" id="IPR000792">
    <property type="entry name" value="Tscrpt_reg_LuxR_C"/>
</dbReference>
<dbReference type="InterPro" id="IPR016032">
    <property type="entry name" value="Sig_transdc_resp-reg_C-effctor"/>
</dbReference>
<dbReference type="PANTHER" id="PTHR16305">
    <property type="entry name" value="TESTICULAR SOLUBLE ADENYLYL CYCLASE"/>
    <property type="match status" value="1"/>
</dbReference>
<dbReference type="InterPro" id="IPR041664">
    <property type="entry name" value="AAA_16"/>
</dbReference>
<dbReference type="Gene3D" id="1.10.10.10">
    <property type="entry name" value="Winged helix-like DNA-binding domain superfamily/Winged helix DNA-binding domain"/>
    <property type="match status" value="1"/>
</dbReference>
<dbReference type="InterPro" id="IPR027417">
    <property type="entry name" value="P-loop_NTPase"/>
</dbReference>
<name>A0A9X3RZ85_9ACTN</name>
<evidence type="ECO:0000313" key="5">
    <source>
        <dbReference type="Proteomes" id="UP001149140"/>
    </source>
</evidence>
<dbReference type="GO" id="GO:0005737">
    <property type="term" value="C:cytoplasm"/>
    <property type="evidence" value="ECO:0007669"/>
    <property type="project" value="TreeGrafter"/>
</dbReference>
<dbReference type="Proteomes" id="UP001149140">
    <property type="component" value="Unassembled WGS sequence"/>
</dbReference>
<evidence type="ECO:0000256" key="1">
    <source>
        <dbReference type="ARBA" id="ARBA00022741"/>
    </source>
</evidence>
<dbReference type="CDD" id="cd06170">
    <property type="entry name" value="LuxR_C_like"/>
    <property type="match status" value="1"/>
</dbReference>
<dbReference type="GO" id="GO:0006355">
    <property type="term" value="P:regulation of DNA-templated transcription"/>
    <property type="evidence" value="ECO:0007669"/>
    <property type="project" value="InterPro"/>
</dbReference>
<organism evidence="4 5">
    <name type="scientific">Solirubrobacter ginsenosidimutans</name>
    <dbReference type="NCBI Taxonomy" id="490573"/>
    <lineage>
        <taxon>Bacteria</taxon>
        <taxon>Bacillati</taxon>
        <taxon>Actinomycetota</taxon>
        <taxon>Thermoleophilia</taxon>
        <taxon>Solirubrobacterales</taxon>
        <taxon>Solirubrobacteraceae</taxon>
        <taxon>Solirubrobacter</taxon>
    </lineage>
</organism>
<keyword evidence="5" id="KW-1185">Reference proteome</keyword>
<dbReference type="InterPro" id="IPR036388">
    <property type="entry name" value="WH-like_DNA-bd_sf"/>
</dbReference>
<accession>A0A9X3RZ85</accession>
<protein>
    <submittedName>
        <fullName evidence="4">LuxR C-terminal-related transcriptional regulator</fullName>
    </submittedName>
</protein>
<reference evidence="4" key="1">
    <citation type="submission" date="2022-10" db="EMBL/GenBank/DDBJ databases">
        <title>The WGS of Solirubrobacter ginsenosidimutans DSM 21036.</title>
        <authorList>
            <person name="Jiang Z."/>
        </authorList>
    </citation>
    <scope>NUCLEOTIDE SEQUENCE</scope>
    <source>
        <strain evidence="4">DSM 21036</strain>
    </source>
</reference>
<dbReference type="GO" id="GO:0005524">
    <property type="term" value="F:ATP binding"/>
    <property type="evidence" value="ECO:0007669"/>
    <property type="project" value="UniProtKB-KW"/>
</dbReference>
<proteinExistence type="predicted"/>
<dbReference type="Gene3D" id="3.40.50.300">
    <property type="entry name" value="P-loop containing nucleotide triphosphate hydrolases"/>
    <property type="match status" value="1"/>
</dbReference>
<keyword evidence="1" id="KW-0547">Nucleotide-binding</keyword>
<dbReference type="SUPFAM" id="SSF52540">
    <property type="entry name" value="P-loop containing nucleoside triphosphate hydrolases"/>
    <property type="match status" value="1"/>
</dbReference>
<dbReference type="GO" id="GO:0004016">
    <property type="term" value="F:adenylate cyclase activity"/>
    <property type="evidence" value="ECO:0007669"/>
    <property type="project" value="TreeGrafter"/>
</dbReference>
<dbReference type="EMBL" id="JAPDOD010000003">
    <property type="protein sequence ID" value="MDA0159899.1"/>
    <property type="molecule type" value="Genomic_DNA"/>
</dbReference>
<evidence type="ECO:0000259" key="3">
    <source>
        <dbReference type="PROSITE" id="PS50043"/>
    </source>
</evidence>
<sequence length="907" mass="98013">MLRGRRRECAVLDGLLANARAGRSGTLVLLGDAGVGKTALLEYAIDAAFDLRTLRAVGVESERELAFAALQQFCAPLIHWLDRLPTPQRDALAIAFGLRRGPVPDRFIVGLAVLSLLSEAAQERPLLCVIDDAQWLDRASADVLAFVARRVLAESVVMLFAAREPSDRFAGLAQLTIGGLPDPDARALLASVIPGRLDERVVDRLLAETHGNPLALLELPRGLTAAQLAGGFAIPRPLSLQGRIEQSFLQRLKALPPNTQRLLLTAAAEPLGDPALLWRAAERLQIAGLGLEPAVSAGLLEVGQRVRFRHPLVRSVVYRTATPPERRRVHRALAEATDAQVDPDRRAWHLAEAAERPDEAVATELVRAADRAQARGGLAAAAAFLERAAALTPEADRRARRSLAAAQTKYEAGALDDTRALLATAEVGPLDDLHRARVHLLRAQVAFAARRGSDAPPLLLRAARELEAVDTALARSTYLEALSAAMFAGRLARGGGTAEVSAAALAGPPPPQPPRPSDLLLQGLAVRFTDGYAAGAPILKEALRAFARETILPPQEARWLWFASQIALDLWDDHTWTLLSTRQLDLVRETGALTALPFVLTTRISVFTSFGELGAAVAYEEELRAVTETTGIAPGPYGALSLAGLRGREAEFIQLIGTTVKQAEARGEGLALTVTERLSGALYNGLGRYDSTLTALCQVERYAEEGPALWALGELVEAAVRTGQPQLAHGPLARIAETAHASGTDWGLGIEARCRALLAEGDEADGLYREAIRRFGSTRIRVQLARSHLLYGEWLRSERRRLEAREQLRIAFEMLNAMGIEAFAARAERELLATGVRARKRAVETHDDLTAQETQIARMASEGLSNAEIGSRLFISQHTVAYHLRKVFVKLGVSSRSQLLRALPQGA</sequence>
<dbReference type="PANTHER" id="PTHR16305:SF35">
    <property type="entry name" value="TRANSCRIPTIONAL ACTIVATOR DOMAIN"/>
    <property type="match status" value="1"/>
</dbReference>
<keyword evidence="2" id="KW-0067">ATP-binding</keyword>
<comment type="caution">
    <text evidence="4">The sequence shown here is derived from an EMBL/GenBank/DDBJ whole genome shotgun (WGS) entry which is preliminary data.</text>
</comment>
<evidence type="ECO:0000256" key="2">
    <source>
        <dbReference type="ARBA" id="ARBA00022840"/>
    </source>
</evidence>
<evidence type="ECO:0000313" key="4">
    <source>
        <dbReference type="EMBL" id="MDA0159899.1"/>
    </source>
</evidence>
<dbReference type="GO" id="GO:0003677">
    <property type="term" value="F:DNA binding"/>
    <property type="evidence" value="ECO:0007669"/>
    <property type="project" value="InterPro"/>
</dbReference>
<dbReference type="PRINTS" id="PR00038">
    <property type="entry name" value="HTHLUXR"/>
</dbReference>